<dbReference type="EMBL" id="BMTL01000014">
    <property type="protein sequence ID" value="GGR93985.1"/>
    <property type="molecule type" value="Genomic_DNA"/>
</dbReference>
<reference evidence="2" key="1">
    <citation type="journal article" date="2014" name="Int. J. Syst. Evol. Microbiol.">
        <title>Complete genome sequence of Corynebacterium casei LMG S-19264T (=DSM 44701T), isolated from a smear-ripened cheese.</title>
        <authorList>
            <consortium name="US DOE Joint Genome Institute (JGI-PGF)"/>
            <person name="Walter F."/>
            <person name="Albersmeier A."/>
            <person name="Kalinowski J."/>
            <person name="Ruckert C."/>
        </authorList>
    </citation>
    <scope>NUCLEOTIDE SEQUENCE</scope>
    <source>
        <strain evidence="2">JCM 4386</strain>
    </source>
</reference>
<dbReference type="RefSeq" id="WP_190150305.1">
    <property type="nucleotide sequence ID" value="NZ_BMTL01000014.1"/>
</dbReference>
<feature type="region of interest" description="Disordered" evidence="1">
    <location>
        <begin position="94"/>
        <end position="120"/>
    </location>
</feature>
<organism evidence="2 3">
    <name type="scientific">Streptomyces humidus</name>
    <dbReference type="NCBI Taxonomy" id="52259"/>
    <lineage>
        <taxon>Bacteria</taxon>
        <taxon>Bacillati</taxon>
        <taxon>Actinomycetota</taxon>
        <taxon>Actinomycetes</taxon>
        <taxon>Kitasatosporales</taxon>
        <taxon>Streptomycetaceae</taxon>
        <taxon>Streptomyces</taxon>
    </lineage>
</organism>
<proteinExistence type="predicted"/>
<sequence length="120" mass="13580">MTTNLKLLSAFEEDPAMVYSHHQALVDEFRLRAKAQDRVPTAAQELAEQYPAVTEELKNTRQQLARERKLTAYPRRTTVELAIEVVNLRRDQEDAAGATVVPMPRRRGPGRRFPPAGPDS</sequence>
<keyword evidence="3" id="KW-1185">Reference proteome</keyword>
<gene>
    <name evidence="2" type="ORF">GCM10010269_36220</name>
</gene>
<dbReference type="AlphaFoldDB" id="A0A918FWU7"/>
<accession>A0A918FWU7</accession>
<name>A0A918FWU7_9ACTN</name>
<evidence type="ECO:0000313" key="3">
    <source>
        <dbReference type="Proteomes" id="UP000606194"/>
    </source>
</evidence>
<protein>
    <submittedName>
        <fullName evidence="2">Uncharacterized protein</fullName>
    </submittedName>
</protein>
<reference evidence="2" key="2">
    <citation type="submission" date="2020-09" db="EMBL/GenBank/DDBJ databases">
        <authorList>
            <person name="Sun Q."/>
            <person name="Ohkuma M."/>
        </authorList>
    </citation>
    <scope>NUCLEOTIDE SEQUENCE</scope>
    <source>
        <strain evidence="2">JCM 4386</strain>
    </source>
</reference>
<comment type="caution">
    <text evidence="2">The sequence shown here is derived from an EMBL/GenBank/DDBJ whole genome shotgun (WGS) entry which is preliminary data.</text>
</comment>
<evidence type="ECO:0000256" key="1">
    <source>
        <dbReference type="SAM" id="MobiDB-lite"/>
    </source>
</evidence>
<evidence type="ECO:0000313" key="2">
    <source>
        <dbReference type="EMBL" id="GGR93985.1"/>
    </source>
</evidence>
<dbReference type="Proteomes" id="UP000606194">
    <property type="component" value="Unassembled WGS sequence"/>
</dbReference>